<dbReference type="FunCoup" id="A0A1D3CYI4">
    <property type="interactions" value="1"/>
</dbReference>
<dbReference type="InterPro" id="IPR036882">
    <property type="entry name" value="Alba-like_dom_sf"/>
</dbReference>
<keyword evidence="1" id="KW-0694">RNA-binding</keyword>
<dbReference type="AlphaFoldDB" id="A0A1D3CYI4"/>
<dbReference type="GO" id="GO:0003723">
    <property type="term" value="F:RNA binding"/>
    <property type="evidence" value="ECO:0007669"/>
    <property type="project" value="UniProtKB-KW"/>
</dbReference>
<evidence type="ECO:0000313" key="4">
    <source>
        <dbReference type="Proteomes" id="UP000095192"/>
    </source>
</evidence>
<comment type="caution">
    <text evidence="3">The sequence shown here is derived from an EMBL/GenBank/DDBJ whole genome shotgun (WGS) entry which is preliminary data.</text>
</comment>
<dbReference type="InParanoid" id="A0A1D3CYI4"/>
<evidence type="ECO:0000256" key="1">
    <source>
        <dbReference type="ARBA" id="ARBA00022884"/>
    </source>
</evidence>
<dbReference type="Proteomes" id="UP000095192">
    <property type="component" value="Unassembled WGS sequence"/>
</dbReference>
<feature type="compositionally biased region" description="Low complexity" evidence="2">
    <location>
        <begin position="22"/>
        <end position="43"/>
    </location>
</feature>
<name>A0A1D3CYI4_9EIME</name>
<proteinExistence type="predicted"/>
<dbReference type="VEuPathDB" id="ToxoDB:LOC34618178"/>
<evidence type="ECO:0000313" key="3">
    <source>
        <dbReference type="EMBL" id="OEH76267.1"/>
    </source>
</evidence>
<accession>A0A1D3CYI4</accession>
<protein>
    <recommendedName>
        <fullName evidence="5">DNA/RNA-binding protein Alba-like domain-containing protein</fullName>
    </recommendedName>
</protein>
<evidence type="ECO:0000256" key="2">
    <source>
        <dbReference type="SAM" id="MobiDB-lite"/>
    </source>
</evidence>
<dbReference type="Gene3D" id="3.30.110.20">
    <property type="entry name" value="Alba-like domain"/>
    <property type="match status" value="1"/>
</dbReference>
<dbReference type="VEuPathDB" id="ToxoDB:cyc_01110"/>
<feature type="region of interest" description="Disordered" evidence="2">
    <location>
        <begin position="1"/>
        <end position="44"/>
    </location>
</feature>
<gene>
    <name evidence="3" type="ORF">cyc_01110</name>
</gene>
<dbReference type="EMBL" id="JROU02001494">
    <property type="protein sequence ID" value="OEH76267.1"/>
    <property type="molecule type" value="Genomic_DNA"/>
</dbReference>
<evidence type="ECO:0008006" key="5">
    <source>
        <dbReference type="Google" id="ProtNLM"/>
    </source>
</evidence>
<reference evidence="3 4" key="1">
    <citation type="journal article" date="2016" name="BMC Genomics">
        <title>Comparative genomics reveals Cyclospora cayetanensis possesses coccidia-like metabolism and invasion components but unique surface antigens.</title>
        <authorList>
            <person name="Liu S."/>
            <person name="Wang L."/>
            <person name="Zheng H."/>
            <person name="Xu Z."/>
            <person name="Roellig D.M."/>
            <person name="Li N."/>
            <person name="Frace M.A."/>
            <person name="Tang K."/>
            <person name="Arrowood M.J."/>
            <person name="Moss D.M."/>
            <person name="Zhang L."/>
            <person name="Feng Y."/>
            <person name="Xiao L."/>
        </authorList>
    </citation>
    <scope>NUCLEOTIDE SEQUENCE [LARGE SCALE GENOMIC DNA]</scope>
    <source>
        <strain evidence="3 4">CHN_HEN01</strain>
    </source>
</reference>
<dbReference type="SUPFAM" id="SSF82704">
    <property type="entry name" value="AlbA-like"/>
    <property type="match status" value="1"/>
</dbReference>
<sequence>MNERDGSVVYRGSPPFLKMAQPEATANAETSSTTPAQTAASSARPERSENFILVSLERTPRFYARIGKRILMGREGKEAFDEFSVSGLGMATKVAIGTAALLQDEGCVTIEKVETAYFASARRKFVPKITILCKKTKDFMAIMEKEKERAANCAPEVAQQTPQPEPVKA</sequence>
<organism evidence="3 4">
    <name type="scientific">Cyclospora cayetanensis</name>
    <dbReference type="NCBI Taxonomy" id="88456"/>
    <lineage>
        <taxon>Eukaryota</taxon>
        <taxon>Sar</taxon>
        <taxon>Alveolata</taxon>
        <taxon>Apicomplexa</taxon>
        <taxon>Conoidasida</taxon>
        <taxon>Coccidia</taxon>
        <taxon>Eucoccidiorida</taxon>
        <taxon>Eimeriorina</taxon>
        <taxon>Eimeriidae</taxon>
        <taxon>Cyclospora</taxon>
    </lineage>
</organism>
<keyword evidence="4" id="KW-1185">Reference proteome</keyword>